<dbReference type="Pfam" id="PF13290">
    <property type="entry name" value="CHB_HEX_C_1"/>
    <property type="match status" value="1"/>
</dbReference>
<reference evidence="4 5" key="1">
    <citation type="journal article" date="2016" name="Nat. Commun.">
        <title>Thousands of microbial genomes shed light on interconnected biogeochemical processes in an aquifer system.</title>
        <authorList>
            <person name="Anantharaman K."/>
            <person name="Brown C.T."/>
            <person name="Hug L.A."/>
            <person name="Sharon I."/>
            <person name="Castelle C.J."/>
            <person name="Probst A.J."/>
            <person name="Thomas B.C."/>
            <person name="Singh A."/>
            <person name="Wilkins M.J."/>
            <person name="Karaoz U."/>
            <person name="Brodie E.L."/>
            <person name="Williams K.H."/>
            <person name="Hubbard S.S."/>
            <person name="Banfield J.F."/>
        </authorList>
    </citation>
    <scope>NUCLEOTIDE SEQUENCE [LARGE SCALE GENOMIC DNA]</scope>
</reference>
<evidence type="ECO:0000256" key="2">
    <source>
        <dbReference type="SAM" id="Phobius"/>
    </source>
</evidence>
<evidence type="ECO:0000313" key="5">
    <source>
        <dbReference type="Proteomes" id="UP000176834"/>
    </source>
</evidence>
<dbReference type="EMBL" id="MGJN01000014">
    <property type="protein sequence ID" value="OGN06831.1"/>
    <property type="molecule type" value="Genomic_DNA"/>
</dbReference>
<sequence>MVQSYKIARFWVWFFLVLFSSSNIDLPHIFYWFIPIANAEPIAIFSDTFDQDSSGLKNGWVTFSGSSAPSRKTTDSPDSFIVGLDGTKGMLLEGASGSNPDDGAERHIATFGYTELKVMYSRTIEGFSDGDEFKSEYSLDGGTFTVLETLTASQPHSNIEFTIENTDRNTKLTLRFYVNGNHANDRVGVDNLTVTGENPALFYHGFESNLASTSWVFGENVSIVEDDAGYSEDDLDVTKIWTDDNGEDLGEEKGQGISLKNDGILTKSLDTYDYKNIKIRYARRVDSLEADESFQSYYSANNGENWTSLETINGETGNSDDTLYEPIVFGPLDGANNVSSLSFKFQINGNSDNDEIFIDDVVVWGDLEPLPLAPIASPLAGSYFSIQKIELSSTNSNYINFTTDDTTPNCSSGDLYDSPISIFSTKTIIAIGCTDEESVSTVASFSYTIEKIEAVPLDFQSLLDENVFVLYEGTTASSTSQITLAQNVEIKASSTSYGKIILEKDLVISRVDDSSFDFGQITSFDVDLSSLAGLASGIVINGALQWGIPNVGLKFSIPITVNIFVGTEFNDQSLEVVRSITGTGDWTSDGIVSPATCTVTEGICTFQATKASYYATTSNSGNDSSDNGGDNEEGSSSGGGGGWGGGWIGEFINGPLASPSPSPVLTPILIPTPILTPIQIARPVDDNITIVKAIAGSGVDQDSGSEQNSVKQSDSLELSPEVSPEIKSLASIGVLLSWFSWRWLIALLAVILIAVFLNRNKNKLV</sequence>
<feature type="domain" description="GH29D-like beta-sandwich" evidence="3">
    <location>
        <begin position="378"/>
        <end position="442"/>
    </location>
</feature>
<feature type="compositionally biased region" description="Low complexity" evidence="1">
    <location>
        <begin position="618"/>
        <end position="628"/>
    </location>
</feature>
<feature type="transmembrane region" description="Helical" evidence="2">
    <location>
        <begin position="738"/>
        <end position="757"/>
    </location>
</feature>
<proteinExistence type="predicted"/>
<protein>
    <recommendedName>
        <fullName evidence="3">GH29D-like beta-sandwich domain-containing protein</fullName>
    </recommendedName>
</protein>
<organism evidence="4 5">
    <name type="scientific">Candidatus Yanofskybacteria bacterium RIFCSPHIGHO2_02_FULL_38_22b</name>
    <dbReference type="NCBI Taxonomy" id="1802673"/>
    <lineage>
        <taxon>Bacteria</taxon>
        <taxon>Candidatus Yanofskyibacteriota</taxon>
    </lineage>
</organism>
<feature type="region of interest" description="Disordered" evidence="1">
    <location>
        <begin position="617"/>
        <end position="640"/>
    </location>
</feature>
<comment type="caution">
    <text evidence="4">The sequence shown here is derived from an EMBL/GenBank/DDBJ whole genome shotgun (WGS) entry which is preliminary data.</text>
</comment>
<keyword evidence="2" id="KW-0472">Membrane</keyword>
<dbReference type="AlphaFoldDB" id="A0A1F8F114"/>
<evidence type="ECO:0000313" key="4">
    <source>
        <dbReference type="EMBL" id="OGN06831.1"/>
    </source>
</evidence>
<dbReference type="Proteomes" id="UP000176834">
    <property type="component" value="Unassembled WGS sequence"/>
</dbReference>
<evidence type="ECO:0000256" key="1">
    <source>
        <dbReference type="SAM" id="MobiDB-lite"/>
    </source>
</evidence>
<accession>A0A1F8F114</accession>
<keyword evidence="2" id="KW-0812">Transmembrane</keyword>
<dbReference type="InterPro" id="IPR059177">
    <property type="entry name" value="GH29D-like_dom"/>
</dbReference>
<name>A0A1F8F114_9BACT</name>
<gene>
    <name evidence="4" type="ORF">A3B86_02955</name>
</gene>
<keyword evidence="2" id="KW-1133">Transmembrane helix</keyword>
<evidence type="ECO:0000259" key="3">
    <source>
        <dbReference type="Pfam" id="PF13290"/>
    </source>
</evidence>